<proteinExistence type="predicted"/>
<sequence length="58" mass="7002">MPDSNKYQALDNIKKNISFEEKLQIVSSGMLRYQWEYAVRFRNSMKREDRERVGTTSR</sequence>
<comment type="caution">
    <text evidence="1">The sequence shown here is derived from an EMBL/GenBank/DDBJ whole genome shotgun (WGS) entry which is preliminary data.</text>
</comment>
<dbReference type="EMBL" id="JAIQCV010000013">
    <property type="protein sequence ID" value="KAH1032010.1"/>
    <property type="molecule type" value="Genomic_DNA"/>
</dbReference>
<dbReference type="AlphaFoldDB" id="A0A9D3U8V8"/>
<evidence type="ECO:0000313" key="2">
    <source>
        <dbReference type="Proteomes" id="UP000828251"/>
    </source>
</evidence>
<keyword evidence="2" id="KW-1185">Reference proteome</keyword>
<dbReference type="Proteomes" id="UP000828251">
    <property type="component" value="Unassembled WGS sequence"/>
</dbReference>
<organism evidence="1 2">
    <name type="scientific">Gossypium stocksii</name>
    <dbReference type="NCBI Taxonomy" id="47602"/>
    <lineage>
        <taxon>Eukaryota</taxon>
        <taxon>Viridiplantae</taxon>
        <taxon>Streptophyta</taxon>
        <taxon>Embryophyta</taxon>
        <taxon>Tracheophyta</taxon>
        <taxon>Spermatophyta</taxon>
        <taxon>Magnoliopsida</taxon>
        <taxon>eudicotyledons</taxon>
        <taxon>Gunneridae</taxon>
        <taxon>Pentapetalae</taxon>
        <taxon>rosids</taxon>
        <taxon>malvids</taxon>
        <taxon>Malvales</taxon>
        <taxon>Malvaceae</taxon>
        <taxon>Malvoideae</taxon>
        <taxon>Gossypium</taxon>
    </lineage>
</organism>
<name>A0A9D3U8V8_9ROSI</name>
<gene>
    <name evidence="1" type="ORF">J1N35_044184</name>
</gene>
<protein>
    <submittedName>
        <fullName evidence="1">Uncharacterized protein</fullName>
    </submittedName>
</protein>
<dbReference type="OrthoDB" id="694700at2759"/>
<accession>A0A9D3U8V8</accession>
<reference evidence="1 2" key="1">
    <citation type="journal article" date="2021" name="Plant Biotechnol. J.">
        <title>Multi-omics assisted identification of the key and species-specific regulatory components of drought-tolerant mechanisms in Gossypium stocksii.</title>
        <authorList>
            <person name="Yu D."/>
            <person name="Ke L."/>
            <person name="Zhang D."/>
            <person name="Wu Y."/>
            <person name="Sun Y."/>
            <person name="Mei J."/>
            <person name="Sun J."/>
            <person name="Sun Y."/>
        </authorList>
    </citation>
    <scope>NUCLEOTIDE SEQUENCE [LARGE SCALE GENOMIC DNA]</scope>
    <source>
        <strain evidence="2">cv. E1</strain>
        <tissue evidence="1">Leaf</tissue>
    </source>
</reference>
<evidence type="ECO:0000313" key="1">
    <source>
        <dbReference type="EMBL" id="KAH1032010.1"/>
    </source>
</evidence>